<proteinExistence type="predicted"/>
<protein>
    <recommendedName>
        <fullName evidence="2">ZSWIM1/3 RNaseH-like domain-containing protein</fullName>
    </recommendedName>
</protein>
<evidence type="ECO:0000313" key="3">
    <source>
        <dbReference type="EMBL" id="KAH0549815.1"/>
    </source>
</evidence>
<sequence length="485" mass="55178">MTAFKFTKGQCSQITGFFTTTQVLKASANPQRSHLKNISVPSCNLPQTSLASVNQPNVTQVESRNERQRQRSLKKKLSVITDASETISTSTQDDNIEDDNLRNDDQLTVEVTSEDLLLDKVFDDNVRRQKNNLLIKNCDVAIQVESEYLTPKLSSKIKTDKQLSTLTGLSNFQILLAIEKLIIKAVTIKTVIGLLADENSYDEEIASEGSGDEDEENNVVEDDADEGDLDGEAGDNEDILKIADKFESYEKLEENVGKLKKNRTCIKYTCVHGKKNFRSKSRGMRKAFTFQKKYPAYFKVGIIDNGNCLIINDIKYKHNHDTNVNQTSKVILLNDLENCKAKKRTENLLIPTLEKLEEKFKAQWFLYEKQDIIAGLFFVTEFMRTSMDSYPEFLGIDATFKLLNVRAPVYLMIVEESNGCSEVVGVCILVSEDRESINWMMASFKKSLPKWSEVKCVITDKDTNKQSLIPNAVYILFRQYLNQYD</sequence>
<accession>A0AAV7IAK8</accession>
<dbReference type="AlphaFoldDB" id="A0AAV7IAK8"/>
<evidence type="ECO:0000259" key="2">
    <source>
        <dbReference type="Pfam" id="PF21056"/>
    </source>
</evidence>
<dbReference type="EMBL" id="JAHXZJ010001864">
    <property type="protein sequence ID" value="KAH0549815.1"/>
    <property type="molecule type" value="Genomic_DNA"/>
</dbReference>
<dbReference type="Pfam" id="PF21056">
    <property type="entry name" value="ZSWIM1-3_RNaseH-like"/>
    <property type="match status" value="1"/>
</dbReference>
<feature type="region of interest" description="Disordered" evidence="1">
    <location>
        <begin position="54"/>
        <end position="75"/>
    </location>
</feature>
<organism evidence="3 4">
    <name type="scientific">Cotesia glomerata</name>
    <name type="common">Lepidopteran parasitic wasp</name>
    <name type="synonym">Apanteles glomeratus</name>
    <dbReference type="NCBI Taxonomy" id="32391"/>
    <lineage>
        <taxon>Eukaryota</taxon>
        <taxon>Metazoa</taxon>
        <taxon>Ecdysozoa</taxon>
        <taxon>Arthropoda</taxon>
        <taxon>Hexapoda</taxon>
        <taxon>Insecta</taxon>
        <taxon>Pterygota</taxon>
        <taxon>Neoptera</taxon>
        <taxon>Endopterygota</taxon>
        <taxon>Hymenoptera</taxon>
        <taxon>Apocrita</taxon>
        <taxon>Ichneumonoidea</taxon>
        <taxon>Braconidae</taxon>
        <taxon>Microgastrinae</taxon>
        <taxon>Cotesia</taxon>
    </lineage>
</organism>
<dbReference type="InterPro" id="IPR048324">
    <property type="entry name" value="ZSWIM1-3_RNaseH-like"/>
</dbReference>
<gene>
    <name evidence="3" type="ORF">KQX54_014499</name>
</gene>
<comment type="caution">
    <text evidence="3">The sequence shown here is derived from an EMBL/GenBank/DDBJ whole genome shotgun (WGS) entry which is preliminary data.</text>
</comment>
<dbReference type="InterPro" id="IPR052579">
    <property type="entry name" value="Zinc_finger_SWIM"/>
</dbReference>
<reference evidence="3 4" key="1">
    <citation type="journal article" date="2021" name="J. Hered.">
        <title>A chromosome-level genome assembly of the parasitoid wasp, Cotesia glomerata (Hymenoptera: Braconidae).</title>
        <authorList>
            <person name="Pinto B.J."/>
            <person name="Weis J.J."/>
            <person name="Gamble T."/>
            <person name="Ode P.J."/>
            <person name="Paul R."/>
            <person name="Zaspel J.M."/>
        </authorList>
    </citation>
    <scope>NUCLEOTIDE SEQUENCE [LARGE SCALE GENOMIC DNA]</scope>
    <source>
        <strain evidence="3">CgM1</strain>
    </source>
</reference>
<name>A0AAV7IAK8_COTGL</name>
<feature type="region of interest" description="Disordered" evidence="1">
    <location>
        <begin position="205"/>
        <end position="230"/>
    </location>
</feature>
<dbReference type="PANTHER" id="PTHR31569">
    <property type="entry name" value="SWIM-TYPE DOMAIN-CONTAINING PROTEIN"/>
    <property type="match status" value="1"/>
</dbReference>
<evidence type="ECO:0000313" key="4">
    <source>
        <dbReference type="Proteomes" id="UP000826195"/>
    </source>
</evidence>
<feature type="domain" description="ZSWIM1/3 RNaseH-like" evidence="2">
    <location>
        <begin position="366"/>
        <end position="470"/>
    </location>
</feature>
<dbReference type="PANTHER" id="PTHR31569:SF4">
    <property type="entry name" value="SWIM-TYPE DOMAIN-CONTAINING PROTEIN"/>
    <property type="match status" value="1"/>
</dbReference>
<dbReference type="Proteomes" id="UP000826195">
    <property type="component" value="Unassembled WGS sequence"/>
</dbReference>
<evidence type="ECO:0000256" key="1">
    <source>
        <dbReference type="SAM" id="MobiDB-lite"/>
    </source>
</evidence>
<keyword evidence="4" id="KW-1185">Reference proteome</keyword>